<dbReference type="Pfam" id="PF02696">
    <property type="entry name" value="SelO"/>
    <property type="match status" value="1"/>
</dbReference>
<dbReference type="Proteomes" id="UP000307173">
    <property type="component" value="Unassembled WGS sequence"/>
</dbReference>
<dbReference type="STRING" id="52247.A0A4T0X6Y9"/>
<dbReference type="AlphaFoldDB" id="A0A4T0X6Y9"/>
<keyword evidence="8" id="KW-0460">Magnesium</keyword>
<keyword evidence="3" id="KW-0808">Transferase</keyword>
<organism evidence="10 11">
    <name type="scientific">Pichia inconspicua</name>
    <dbReference type="NCBI Taxonomy" id="52247"/>
    <lineage>
        <taxon>Eukaryota</taxon>
        <taxon>Fungi</taxon>
        <taxon>Dikarya</taxon>
        <taxon>Ascomycota</taxon>
        <taxon>Saccharomycotina</taxon>
        <taxon>Pichiomycetes</taxon>
        <taxon>Pichiales</taxon>
        <taxon>Pichiaceae</taxon>
        <taxon>Pichia</taxon>
    </lineage>
</organism>
<comment type="cofactor">
    <cofactor evidence="1">
        <name>Mg(2+)</name>
        <dbReference type="ChEBI" id="CHEBI:18420"/>
    </cofactor>
</comment>
<dbReference type="GO" id="GO:0005524">
    <property type="term" value="F:ATP binding"/>
    <property type="evidence" value="ECO:0007669"/>
    <property type="project" value="UniProtKB-KW"/>
</dbReference>
<proteinExistence type="inferred from homology"/>
<reference evidence="10 11" key="1">
    <citation type="journal article" date="2019" name="Front. Genet.">
        <title>Whole-Genome Sequencing of the Opportunistic Yeast Pathogen Candida inconspicua Uncovers Its Hybrid Origin.</title>
        <authorList>
            <person name="Mixao V."/>
            <person name="Hansen A.P."/>
            <person name="Saus E."/>
            <person name="Boekhout T."/>
            <person name="Lass-Florl C."/>
            <person name="Gabaldon T."/>
        </authorList>
    </citation>
    <scope>NUCLEOTIDE SEQUENCE [LARGE SCALE GENOMIC DNA]</scope>
    <source>
        <strain evidence="10 11">CBS 180</strain>
    </source>
</reference>
<evidence type="ECO:0000256" key="7">
    <source>
        <dbReference type="ARBA" id="ARBA00022840"/>
    </source>
</evidence>
<dbReference type="GO" id="GO:0005739">
    <property type="term" value="C:mitochondrion"/>
    <property type="evidence" value="ECO:0007669"/>
    <property type="project" value="TreeGrafter"/>
</dbReference>
<comment type="similarity">
    <text evidence="2">Belongs to the SELO family.</text>
</comment>
<dbReference type="PANTHER" id="PTHR32057:SF14">
    <property type="entry name" value="PROTEIN ADENYLYLTRANSFERASE SELO, MITOCHONDRIAL"/>
    <property type="match status" value="1"/>
</dbReference>
<evidence type="ECO:0000256" key="8">
    <source>
        <dbReference type="ARBA" id="ARBA00022842"/>
    </source>
</evidence>
<protein>
    <recommendedName>
        <fullName evidence="9">Selenoprotein O</fullName>
    </recommendedName>
</protein>
<keyword evidence="6" id="KW-0547">Nucleotide-binding</keyword>
<dbReference type="OrthoDB" id="10254721at2759"/>
<evidence type="ECO:0000313" key="11">
    <source>
        <dbReference type="Proteomes" id="UP000307173"/>
    </source>
</evidence>
<gene>
    <name evidence="10" type="ORF">CANINC_000129</name>
</gene>
<evidence type="ECO:0000256" key="3">
    <source>
        <dbReference type="ARBA" id="ARBA00022679"/>
    </source>
</evidence>
<evidence type="ECO:0000256" key="4">
    <source>
        <dbReference type="ARBA" id="ARBA00022695"/>
    </source>
</evidence>
<dbReference type="InterPro" id="IPR003846">
    <property type="entry name" value="SelO"/>
</dbReference>
<evidence type="ECO:0000313" key="10">
    <source>
        <dbReference type="EMBL" id="TID31288.1"/>
    </source>
</evidence>
<dbReference type="GO" id="GO:0046872">
    <property type="term" value="F:metal ion binding"/>
    <property type="evidence" value="ECO:0007669"/>
    <property type="project" value="UniProtKB-KW"/>
</dbReference>
<dbReference type="PANTHER" id="PTHR32057">
    <property type="entry name" value="PROTEIN ADENYLYLTRANSFERASE SELO, MITOCHONDRIAL"/>
    <property type="match status" value="1"/>
</dbReference>
<comment type="caution">
    <text evidence="10">The sequence shown here is derived from an EMBL/GenBank/DDBJ whole genome shotgun (WGS) entry which is preliminary data.</text>
</comment>
<sequence length="611" mass="69313">MLSATTSKFIAKKGLCVRKFATLESLKKTSPFINSNIKPDQDLETPDKVSEELSKTPRQLKSGFYSYTYPTQRKKYEFLSASPNALKDLGLDPVNEPKSQYFQDIMSGKTFYQSKDPKVYPFAMAYAGYQFGNFAGQLGDGRVVNLFTVPNANGTETFDLQLKGAGKTPFSRFADGNAVLRSSIREYIISEYLHAVGIPATRALAITAYPENKAQRNGAEICAVVCRMAPSWIRVGHFDYCRMKGDRQGLFNLCEYIDTTVLKGEYTKDLTNYMENDADLKEFGELTTFDKLFLDIIIRNSKSVAYWHTYGFLNGVLNTDNTSILGLAIDFGPFAIMDKFDPNYTSNSEDHELRYSFKNTPSAIWFNMVKLAEAMAEVLGAGPELINDSEFRANGYPNDEAVDSAMKRVNKLIRIGGDIFEKTFIDDYLRLVSARLGIKPKASDNQDIFPLLFETLQITKIEYNNFFVELQQLDLMDDSFDIVETAKTFIPSTLKDEDEIAKIQKELVTFLTIFKARCEEELLTDELRRERASKANPKFVPKNWILQDVIDFTTEKLQNGEDASAYLDKIMKMANNPYDKTQWGDELKELEEKWLSSVDDSKLMTTCSCSS</sequence>
<keyword evidence="7" id="KW-0067">ATP-binding</keyword>
<keyword evidence="4" id="KW-0548">Nucleotidyltransferase</keyword>
<dbReference type="GO" id="GO:0070733">
    <property type="term" value="F:AMPylase activity"/>
    <property type="evidence" value="ECO:0007669"/>
    <property type="project" value="TreeGrafter"/>
</dbReference>
<evidence type="ECO:0000256" key="1">
    <source>
        <dbReference type="ARBA" id="ARBA00001946"/>
    </source>
</evidence>
<keyword evidence="11" id="KW-1185">Reference proteome</keyword>
<evidence type="ECO:0000256" key="5">
    <source>
        <dbReference type="ARBA" id="ARBA00022723"/>
    </source>
</evidence>
<accession>A0A4T0X6Y9</accession>
<evidence type="ECO:0000256" key="2">
    <source>
        <dbReference type="ARBA" id="ARBA00009747"/>
    </source>
</evidence>
<keyword evidence="5" id="KW-0479">Metal-binding</keyword>
<evidence type="ECO:0000256" key="9">
    <source>
        <dbReference type="ARBA" id="ARBA00031547"/>
    </source>
</evidence>
<evidence type="ECO:0000256" key="6">
    <source>
        <dbReference type="ARBA" id="ARBA00022741"/>
    </source>
</evidence>
<name>A0A4T0X6Y9_9ASCO</name>
<dbReference type="EMBL" id="SELW01000033">
    <property type="protein sequence ID" value="TID31288.1"/>
    <property type="molecule type" value="Genomic_DNA"/>
</dbReference>